<evidence type="ECO:0000313" key="1">
    <source>
        <dbReference type="EMBL" id="GAA5111957.1"/>
    </source>
</evidence>
<gene>
    <name evidence="1" type="ORF">GCM10023261_16450</name>
</gene>
<dbReference type="Proteomes" id="UP001500864">
    <property type="component" value="Unassembled WGS sequence"/>
</dbReference>
<evidence type="ECO:0000313" key="2">
    <source>
        <dbReference type="Proteomes" id="UP001500864"/>
    </source>
</evidence>
<dbReference type="RefSeq" id="WP_345117426.1">
    <property type="nucleotide sequence ID" value="NZ_BAABIZ010000046.1"/>
</dbReference>
<comment type="caution">
    <text evidence="1">The sequence shown here is derived from an EMBL/GenBank/DDBJ whole genome shotgun (WGS) entry which is preliminary data.</text>
</comment>
<organism evidence="1 2">
    <name type="scientific">Bartonella jaculi</name>
    <dbReference type="NCBI Taxonomy" id="686226"/>
    <lineage>
        <taxon>Bacteria</taxon>
        <taxon>Pseudomonadati</taxon>
        <taxon>Pseudomonadota</taxon>
        <taxon>Alphaproteobacteria</taxon>
        <taxon>Hyphomicrobiales</taxon>
        <taxon>Bartonellaceae</taxon>
        <taxon>Bartonella</taxon>
    </lineage>
</organism>
<sequence length="147" mass="17252">MIDVPQISISKVQLIDLVNNIGEATIYYGVRSPQDASFETRIDPSSTGYFVYMLYSIFARDDRNYFPLLPYNDFNQWFSSAFTQAFTTWFDNYFSQELLSFYRLNELILFTVLVKRKLDLLGDKLIEKRKEEIELIDDACSMCLNLS</sequence>
<accession>A0ABP9N8M1</accession>
<reference evidence="2" key="1">
    <citation type="journal article" date="2019" name="Int. J. Syst. Evol. Microbiol.">
        <title>The Global Catalogue of Microorganisms (GCM) 10K type strain sequencing project: providing services to taxonomists for standard genome sequencing and annotation.</title>
        <authorList>
            <consortium name="The Broad Institute Genomics Platform"/>
            <consortium name="The Broad Institute Genome Sequencing Center for Infectious Disease"/>
            <person name="Wu L."/>
            <person name="Ma J."/>
        </authorList>
    </citation>
    <scope>NUCLEOTIDE SEQUENCE [LARGE SCALE GENOMIC DNA]</scope>
    <source>
        <strain evidence="2">JCM 17712</strain>
    </source>
</reference>
<dbReference type="EMBL" id="BAABIZ010000046">
    <property type="protein sequence ID" value="GAA5111957.1"/>
    <property type="molecule type" value="Genomic_DNA"/>
</dbReference>
<keyword evidence="2" id="KW-1185">Reference proteome</keyword>
<name>A0ABP9N8M1_9HYPH</name>
<protein>
    <submittedName>
        <fullName evidence="1">Uncharacterized protein</fullName>
    </submittedName>
</protein>
<proteinExistence type="predicted"/>